<dbReference type="EMBL" id="CAFBOS010000270">
    <property type="protein sequence ID" value="CAB5023823.1"/>
    <property type="molecule type" value="Genomic_DNA"/>
</dbReference>
<proteinExistence type="predicted"/>
<dbReference type="InterPro" id="IPR015943">
    <property type="entry name" value="WD40/YVTN_repeat-like_dom_sf"/>
</dbReference>
<protein>
    <submittedName>
        <fullName evidence="1">Unannotated protein</fullName>
    </submittedName>
</protein>
<reference evidence="1" key="1">
    <citation type="submission" date="2020-05" db="EMBL/GenBank/DDBJ databases">
        <authorList>
            <person name="Chiriac C."/>
            <person name="Salcher M."/>
            <person name="Ghai R."/>
            <person name="Kavagutti S V."/>
        </authorList>
    </citation>
    <scope>NUCLEOTIDE SEQUENCE</scope>
</reference>
<dbReference type="SUPFAM" id="SSF50998">
    <property type="entry name" value="Quinoprotein alcohol dehydrogenase-like"/>
    <property type="match status" value="1"/>
</dbReference>
<sequence>MRWRKKLPGPLWQSPVIIDGVLIQGDCSGVLHAYDVRDTTIDPPQLWSVQLTGCIESTPAVWNGRIYVGARGGKFYAIGDS</sequence>
<evidence type="ECO:0000313" key="1">
    <source>
        <dbReference type="EMBL" id="CAB5023823.1"/>
    </source>
</evidence>
<dbReference type="Gene3D" id="2.130.10.10">
    <property type="entry name" value="YVTN repeat-like/Quinoprotein amine dehydrogenase"/>
    <property type="match status" value="1"/>
</dbReference>
<organism evidence="1">
    <name type="scientific">freshwater metagenome</name>
    <dbReference type="NCBI Taxonomy" id="449393"/>
    <lineage>
        <taxon>unclassified sequences</taxon>
        <taxon>metagenomes</taxon>
        <taxon>ecological metagenomes</taxon>
    </lineage>
</organism>
<dbReference type="InterPro" id="IPR011047">
    <property type="entry name" value="Quinoprotein_ADH-like_sf"/>
</dbReference>
<dbReference type="AlphaFoldDB" id="A0A6J7R549"/>
<accession>A0A6J7R549</accession>
<gene>
    <name evidence="1" type="ORF">UFOPK3967_02924</name>
</gene>
<name>A0A6J7R549_9ZZZZ</name>